<accession>A0A0C3GHM2</accession>
<evidence type="ECO:0000313" key="2">
    <source>
        <dbReference type="Proteomes" id="UP000054166"/>
    </source>
</evidence>
<dbReference type="EMBL" id="KN832972">
    <property type="protein sequence ID" value="KIM91149.1"/>
    <property type="molecule type" value="Genomic_DNA"/>
</dbReference>
<evidence type="ECO:0000313" key="1">
    <source>
        <dbReference type="EMBL" id="KIM91149.1"/>
    </source>
</evidence>
<organism evidence="1 2">
    <name type="scientific">Piloderma croceum (strain F 1598)</name>
    <dbReference type="NCBI Taxonomy" id="765440"/>
    <lineage>
        <taxon>Eukaryota</taxon>
        <taxon>Fungi</taxon>
        <taxon>Dikarya</taxon>
        <taxon>Basidiomycota</taxon>
        <taxon>Agaricomycotina</taxon>
        <taxon>Agaricomycetes</taxon>
        <taxon>Agaricomycetidae</taxon>
        <taxon>Atheliales</taxon>
        <taxon>Atheliaceae</taxon>
        <taxon>Piloderma</taxon>
    </lineage>
</organism>
<dbReference type="HOGENOM" id="CLU_3088007_0_0_1"/>
<name>A0A0C3GHM2_PILCF</name>
<gene>
    <name evidence="1" type="ORF">PILCRDRAFT_811647</name>
</gene>
<proteinExistence type="predicted"/>
<dbReference type="InParanoid" id="A0A0C3GHM2"/>
<reference evidence="2" key="2">
    <citation type="submission" date="2015-01" db="EMBL/GenBank/DDBJ databases">
        <title>Evolutionary Origins and Diversification of the Mycorrhizal Mutualists.</title>
        <authorList>
            <consortium name="DOE Joint Genome Institute"/>
            <consortium name="Mycorrhizal Genomics Consortium"/>
            <person name="Kohler A."/>
            <person name="Kuo A."/>
            <person name="Nagy L.G."/>
            <person name="Floudas D."/>
            <person name="Copeland A."/>
            <person name="Barry K.W."/>
            <person name="Cichocki N."/>
            <person name="Veneault-Fourrey C."/>
            <person name="LaButti K."/>
            <person name="Lindquist E.A."/>
            <person name="Lipzen A."/>
            <person name="Lundell T."/>
            <person name="Morin E."/>
            <person name="Murat C."/>
            <person name="Riley R."/>
            <person name="Ohm R."/>
            <person name="Sun H."/>
            <person name="Tunlid A."/>
            <person name="Henrissat B."/>
            <person name="Grigoriev I.V."/>
            <person name="Hibbett D.S."/>
            <person name="Martin F."/>
        </authorList>
    </citation>
    <scope>NUCLEOTIDE SEQUENCE [LARGE SCALE GENOMIC DNA]</scope>
    <source>
        <strain evidence="2">F 1598</strain>
    </source>
</reference>
<reference evidence="1 2" key="1">
    <citation type="submission" date="2014-04" db="EMBL/GenBank/DDBJ databases">
        <authorList>
            <consortium name="DOE Joint Genome Institute"/>
            <person name="Kuo A."/>
            <person name="Tarkka M."/>
            <person name="Buscot F."/>
            <person name="Kohler A."/>
            <person name="Nagy L.G."/>
            <person name="Floudas D."/>
            <person name="Copeland A."/>
            <person name="Barry K.W."/>
            <person name="Cichocki N."/>
            <person name="Veneault-Fourrey C."/>
            <person name="LaButti K."/>
            <person name="Lindquist E.A."/>
            <person name="Lipzen A."/>
            <person name="Lundell T."/>
            <person name="Morin E."/>
            <person name="Murat C."/>
            <person name="Sun H."/>
            <person name="Tunlid A."/>
            <person name="Henrissat B."/>
            <person name="Grigoriev I.V."/>
            <person name="Hibbett D.S."/>
            <person name="Martin F."/>
            <person name="Nordberg H.P."/>
            <person name="Cantor M.N."/>
            <person name="Hua S.X."/>
        </authorList>
    </citation>
    <scope>NUCLEOTIDE SEQUENCE [LARGE SCALE GENOMIC DNA]</scope>
    <source>
        <strain evidence="1 2">F 1598</strain>
    </source>
</reference>
<sequence length="52" mass="5929">MDQIELWSGWTPPQFLAIVISRSAIDERNSCACGIEDLLDMCPAVFKERKML</sequence>
<keyword evidence="2" id="KW-1185">Reference proteome</keyword>
<dbReference type="AlphaFoldDB" id="A0A0C3GHM2"/>
<protein>
    <submittedName>
        <fullName evidence="1">Uncharacterized protein</fullName>
    </submittedName>
</protein>
<dbReference type="Proteomes" id="UP000054166">
    <property type="component" value="Unassembled WGS sequence"/>
</dbReference>